<dbReference type="PANTHER" id="PTHR10695">
    <property type="entry name" value="DEPHOSPHO-COA KINASE-RELATED"/>
    <property type="match status" value="1"/>
</dbReference>
<proteinExistence type="predicted"/>
<comment type="caution">
    <text evidence="2">The sequence shown here is derived from an EMBL/GenBank/DDBJ whole genome shotgun (WGS) entry which is preliminary data.</text>
</comment>
<organism evidence="2 3">
    <name type="scientific">Lithohypha guttulata</name>
    <dbReference type="NCBI Taxonomy" id="1690604"/>
    <lineage>
        <taxon>Eukaryota</taxon>
        <taxon>Fungi</taxon>
        <taxon>Dikarya</taxon>
        <taxon>Ascomycota</taxon>
        <taxon>Pezizomycotina</taxon>
        <taxon>Eurotiomycetes</taxon>
        <taxon>Chaetothyriomycetidae</taxon>
        <taxon>Chaetothyriales</taxon>
        <taxon>Trichomeriaceae</taxon>
        <taxon>Lithohypha</taxon>
    </lineage>
</organism>
<dbReference type="Pfam" id="PF01467">
    <property type="entry name" value="CTP_transf_like"/>
    <property type="match status" value="1"/>
</dbReference>
<dbReference type="Gene3D" id="3.40.50.620">
    <property type="entry name" value="HUPs"/>
    <property type="match status" value="1"/>
</dbReference>
<name>A0ABR0KJ16_9EURO</name>
<sequence>MSTRKALLFLPALQLPIPRDTLRTVYRDAVEAALRSLQSNHNASKQSPTSRLDIAILFDGGTDVSRSELFHAFQTLLAELYTLICITATSLGTDLDITGGIDARILALDAPYSPTNAGNASERSEDKAASSGPLSSMAAFVASRRDYNQYLFCVLTDTSHDFRNRGFREYWKAIEDQHNLSSHGPSNWHDSEAIRSTITDRALTKENSRKHFRVAVGGTFDHLHIGHKLLLSATISIAQPGSEGREITVGITGDELLVNKKHASVLESWDTRQQRSAEFVESILVLHPDISSVRNTEHFDEPGPNGKIVKVTYDSLGASGKVTINYVRISDPFGPTITDESISALVISAETRAGGKAVNDRRTEKGWAPLEVFEVDVLDAGSVDQPTDQDPTAVKTSFESKISSTEIRRRLATGEVQAKST</sequence>
<evidence type="ECO:0000313" key="2">
    <source>
        <dbReference type="EMBL" id="KAK5097821.1"/>
    </source>
</evidence>
<dbReference type="PANTHER" id="PTHR10695:SF46">
    <property type="entry name" value="BIFUNCTIONAL COENZYME A SYNTHASE-RELATED"/>
    <property type="match status" value="1"/>
</dbReference>
<gene>
    <name evidence="2" type="ORF">LTR24_002077</name>
</gene>
<evidence type="ECO:0000259" key="1">
    <source>
        <dbReference type="Pfam" id="PF01467"/>
    </source>
</evidence>
<dbReference type="Proteomes" id="UP001345013">
    <property type="component" value="Unassembled WGS sequence"/>
</dbReference>
<evidence type="ECO:0000313" key="3">
    <source>
        <dbReference type="Proteomes" id="UP001345013"/>
    </source>
</evidence>
<accession>A0ABR0KJ16</accession>
<protein>
    <recommendedName>
        <fullName evidence="1">Cytidyltransferase-like domain-containing protein</fullName>
    </recommendedName>
</protein>
<reference evidence="2 3" key="1">
    <citation type="submission" date="2023-08" db="EMBL/GenBank/DDBJ databases">
        <title>Black Yeasts Isolated from many extreme environments.</title>
        <authorList>
            <person name="Coleine C."/>
            <person name="Stajich J.E."/>
            <person name="Selbmann L."/>
        </authorList>
    </citation>
    <scope>NUCLEOTIDE SEQUENCE [LARGE SCALE GENOMIC DNA]</scope>
    <source>
        <strain evidence="2 3">CCFEE 5885</strain>
    </source>
</reference>
<keyword evidence="3" id="KW-1185">Reference proteome</keyword>
<feature type="domain" description="Cytidyltransferase-like" evidence="1">
    <location>
        <begin position="216"/>
        <end position="410"/>
    </location>
</feature>
<dbReference type="SUPFAM" id="SSF52374">
    <property type="entry name" value="Nucleotidylyl transferase"/>
    <property type="match status" value="1"/>
</dbReference>
<dbReference type="EMBL" id="JAVRRG010000016">
    <property type="protein sequence ID" value="KAK5097821.1"/>
    <property type="molecule type" value="Genomic_DNA"/>
</dbReference>
<dbReference type="InterPro" id="IPR014729">
    <property type="entry name" value="Rossmann-like_a/b/a_fold"/>
</dbReference>
<dbReference type="InterPro" id="IPR004821">
    <property type="entry name" value="Cyt_trans-like"/>
</dbReference>